<dbReference type="RefSeq" id="WP_087030668.1">
    <property type="nucleotide sequence ID" value="NZ_FJNE01000001.1"/>
</dbReference>
<evidence type="ECO:0008006" key="3">
    <source>
        <dbReference type="Google" id="ProtNLM"/>
    </source>
</evidence>
<keyword evidence="2" id="KW-1185">Reference proteome</keyword>
<dbReference type="OrthoDB" id="2389779at2"/>
<reference evidence="1 2" key="1">
    <citation type="submission" date="2016-02" db="EMBL/GenBank/DDBJ databases">
        <authorList>
            <person name="Wen L."/>
            <person name="He K."/>
            <person name="Yang H."/>
        </authorList>
    </citation>
    <scope>NUCLEOTIDE SEQUENCE [LARGE SCALE GENOMIC DNA]</scope>
    <source>
        <strain evidence="1">Trichococcus palustris</strain>
    </source>
</reference>
<evidence type="ECO:0000313" key="1">
    <source>
        <dbReference type="EMBL" id="CZQ83237.1"/>
    </source>
</evidence>
<organism evidence="1 2">
    <name type="scientific">Trichococcus palustris</name>
    <dbReference type="NCBI Taxonomy" id="140314"/>
    <lineage>
        <taxon>Bacteria</taxon>
        <taxon>Bacillati</taxon>
        <taxon>Bacillota</taxon>
        <taxon>Bacilli</taxon>
        <taxon>Lactobacillales</taxon>
        <taxon>Carnobacteriaceae</taxon>
        <taxon>Trichococcus</taxon>
    </lineage>
</organism>
<proteinExistence type="predicted"/>
<gene>
    <name evidence="1" type="ORF">Tpal_418</name>
</gene>
<accession>A0A143YC39</accession>
<sequence length="101" mass="12524">MYQVMLTECEYEPWWFFEDWEDHVVQVKEFSSFEEAVQEFYRESQELSNKYPFQKTKNTYLTAYWNESEIYFCDNCDDDIQLFHGLLLLKDKKKIEENRSD</sequence>
<dbReference type="STRING" id="140314.SAMN04488076_103127"/>
<protein>
    <recommendedName>
        <fullName evidence="3">DUF1033 domain-containing protein</fullName>
    </recommendedName>
</protein>
<evidence type="ECO:0000313" key="2">
    <source>
        <dbReference type="Proteomes" id="UP000242754"/>
    </source>
</evidence>
<dbReference type="InterPro" id="IPR010434">
    <property type="entry name" value="DUF1033"/>
</dbReference>
<name>A0A143YC39_9LACT</name>
<dbReference type="Pfam" id="PF06279">
    <property type="entry name" value="DUF1033"/>
    <property type="match status" value="1"/>
</dbReference>
<dbReference type="AlphaFoldDB" id="A0A143YC39"/>
<dbReference type="EMBL" id="FJNE01000001">
    <property type="protein sequence ID" value="CZQ83237.1"/>
    <property type="molecule type" value="Genomic_DNA"/>
</dbReference>
<dbReference type="Proteomes" id="UP000242754">
    <property type="component" value="Unassembled WGS sequence"/>
</dbReference>